<reference evidence="9" key="1">
    <citation type="journal article" date="2020" name="bioRxiv">
        <title>Chromosome-level reference genome of the European wasp spider Argiope bruennichi: a resource for studies on range expansion and evolutionary adaptation.</title>
        <authorList>
            <person name="Sheffer M.M."/>
            <person name="Hoppe A."/>
            <person name="Krehenwinkel H."/>
            <person name="Uhl G."/>
            <person name="Kuss A.W."/>
            <person name="Jensen L."/>
            <person name="Jensen C."/>
            <person name="Gillespie R.G."/>
            <person name="Hoff K.J."/>
            <person name="Prost S."/>
        </authorList>
    </citation>
    <scope>NUCLEOTIDE SEQUENCE</scope>
</reference>
<dbReference type="Proteomes" id="UP000807504">
    <property type="component" value="Unassembled WGS sequence"/>
</dbReference>
<evidence type="ECO:0000256" key="7">
    <source>
        <dbReference type="ARBA" id="ARBA00022807"/>
    </source>
</evidence>
<dbReference type="EMBL" id="JABXBU010000012">
    <property type="protein sequence ID" value="KAF8789209.1"/>
    <property type="molecule type" value="Genomic_DNA"/>
</dbReference>
<keyword evidence="10" id="KW-1185">Reference proteome</keyword>
<dbReference type="GO" id="GO:0004843">
    <property type="term" value="F:cysteine-type deubiquitinase activity"/>
    <property type="evidence" value="ECO:0007669"/>
    <property type="project" value="UniProtKB-EC"/>
</dbReference>
<name>A0A8T0FI56_ARGBR</name>
<evidence type="ECO:0000256" key="3">
    <source>
        <dbReference type="ARBA" id="ARBA00012759"/>
    </source>
</evidence>
<feature type="domain" description="Ubiquitin carboxyl-terminal hydrolase C-terminal" evidence="8">
    <location>
        <begin position="11"/>
        <end position="110"/>
    </location>
</feature>
<evidence type="ECO:0000313" key="9">
    <source>
        <dbReference type="EMBL" id="KAF8789209.1"/>
    </source>
</evidence>
<dbReference type="GO" id="GO:0006508">
    <property type="term" value="P:proteolysis"/>
    <property type="evidence" value="ECO:0007669"/>
    <property type="project" value="UniProtKB-KW"/>
</dbReference>
<comment type="caution">
    <text evidence="9">The sequence shown here is derived from an EMBL/GenBank/DDBJ whole genome shotgun (WGS) entry which is preliminary data.</text>
</comment>
<comment type="catalytic activity">
    <reaction evidence="1">
        <text>Thiol-dependent hydrolysis of ester, thioester, amide, peptide and isopeptide bonds formed by the C-terminal Gly of ubiquitin (a 76-residue protein attached to proteins as an intracellular targeting signal).</text>
        <dbReference type="EC" id="3.4.19.12"/>
    </reaction>
</comment>
<accession>A0A8T0FI56</accession>
<gene>
    <name evidence="9" type="ORF">HNY73_007168</name>
</gene>
<dbReference type="InterPro" id="IPR029346">
    <property type="entry name" value="USP_C"/>
</dbReference>
<reference evidence="9" key="2">
    <citation type="submission" date="2020-06" db="EMBL/GenBank/DDBJ databases">
        <authorList>
            <person name="Sheffer M."/>
        </authorList>
    </citation>
    <scope>NUCLEOTIDE SEQUENCE</scope>
</reference>
<evidence type="ECO:0000256" key="6">
    <source>
        <dbReference type="ARBA" id="ARBA00022801"/>
    </source>
</evidence>
<evidence type="ECO:0000313" key="10">
    <source>
        <dbReference type="Proteomes" id="UP000807504"/>
    </source>
</evidence>
<keyword evidence="5" id="KW-0833">Ubl conjugation pathway</keyword>
<evidence type="ECO:0000259" key="8">
    <source>
        <dbReference type="Pfam" id="PF14533"/>
    </source>
</evidence>
<sequence>MPLDSLANAGTKSFRIEEIPIDELEIADDELLIPVAHFQKEIFSNFGVPFLLKIKHKEPFQKVKERIQKKLEVPDKEFERYKFALIVMGRPQPITDEMDYHINLPDFLPHPQTGISFLQPCSSSAAANLFCWANVHSVFCQCTNIYAFSPVLSRKKKWGNNNHLDIQSPAIFVVGCFCGLCTLSDRNVLGLSYALHFLRFVVFLPPCFFIF</sequence>
<evidence type="ECO:0000256" key="2">
    <source>
        <dbReference type="ARBA" id="ARBA00009085"/>
    </source>
</evidence>
<dbReference type="Pfam" id="PF14533">
    <property type="entry name" value="USP7_C2"/>
    <property type="match status" value="1"/>
</dbReference>
<comment type="similarity">
    <text evidence="2">Belongs to the peptidase C19 family.</text>
</comment>
<protein>
    <recommendedName>
        <fullName evidence="3">ubiquitinyl hydrolase 1</fullName>
        <ecNumber evidence="3">3.4.19.12</ecNumber>
    </recommendedName>
</protein>
<proteinExistence type="inferred from homology"/>
<evidence type="ECO:0000256" key="5">
    <source>
        <dbReference type="ARBA" id="ARBA00022786"/>
    </source>
</evidence>
<keyword evidence="6 9" id="KW-0378">Hydrolase</keyword>
<evidence type="ECO:0000256" key="4">
    <source>
        <dbReference type="ARBA" id="ARBA00022670"/>
    </source>
</evidence>
<dbReference type="AlphaFoldDB" id="A0A8T0FI56"/>
<evidence type="ECO:0000256" key="1">
    <source>
        <dbReference type="ARBA" id="ARBA00000707"/>
    </source>
</evidence>
<keyword evidence="7" id="KW-0788">Thiol protease</keyword>
<keyword evidence="4" id="KW-0645">Protease</keyword>
<dbReference type="EC" id="3.4.19.12" evidence="3"/>
<organism evidence="9 10">
    <name type="scientific">Argiope bruennichi</name>
    <name type="common">Wasp spider</name>
    <name type="synonym">Aranea bruennichi</name>
    <dbReference type="NCBI Taxonomy" id="94029"/>
    <lineage>
        <taxon>Eukaryota</taxon>
        <taxon>Metazoa</taxon>
        <taxon>Ecdysozoa</taxon>
        <taxon>Arthropoda</taxon>
        <taxon>Chelicerata</taxon>
        <taxon>Arachnida</taxon>
        <taxon>Araneae</taxon>
        <taxon>Araneomorphae</taxon>
        <taxon>Entelegynae</taxon>
        <taxon>Araneoidea</taxon>
        <taxon>Araneidae</taxon>
        <taxon>Argiope</taxon>
    </lineage>
</organism>